<feature type="repeat" description="PPR" evidence="3">
    <location>
        <begin position="1026"/>
        <end position="1061"/>
    </location>
</feature>
<sequence length="1091" mass="122875">MLPKKPIISSAEQHSFDETRWVINVQKSLDAEIEEHDLEEVTVSIFNVPKALMCSHPDSYTPHRVSIGPYHCLNPELHEMERYKLMIARKTRNQAKSFKFHDLVEKLQSIEIKIRACYHKYIGFNGETLLWIMAVDSSFLIEFLKIYSFRKVETLINRVGHNEILRDIMMIENQIPLFVLRKTLEFQLESTESADDLLVSVLTGLCRDLSPLVIKFDDDEILKAQFHECNHILDFLYQMIVPRIEEEELEEEEDEENRADDNGGNRAIRFLEEIKHQFKRVFASRPADLILRFPWRIISNLPGFMALKLSADYLFTGQENEATTTRRESSSSVSASDIEKPPLVEELTIPSVSDLHKAGVRFKPTANGNISTVTFDSNSGQFHLPVINLDINTETVLRNLVAYEATNTSGPLVFTRYTELINGIIDSEEDVRLLREQGVLVSRLKSDQEAAEMWNGMSKSVRLTKVGFLDKTIEDVNRYYTGRWKVKIGRLVEVYVYGSWQILAFLAAVLLLISQNASRNLAVTRISKKKTQTTPSLTSLSRFSYLESSGYASARNIRFFSASPPTEENPVSLPTDEIPISSAAELTLEESVASALGFSESGHFGVNGGTSVEAVGGVAEYGDSEIVAIENEVTEVYQFDDEKLESVLSLLRSDEESLEFGLNALNVDLHLDFVVRVFEFPGISGKNLIRFLKWATEREEITVTTSLVESLLVAIAGDTRRMDAYGLWDLVKEIGEKESSSSVLNLEILNELIALFGKLGKSKAAFDVFSKTAEFGFTPNAKTYYLTLEALCKRSFMDWACSVCERMLKSGVLPEGEQMGNIISWFSKEGKAEEAYSVYELAKTKEKSLPPRSVATLISALCKNDGTITFAQEMLGDLSGEARRRGIKPFSDVIHSLCRMRNVKDAKSLLLDMISKGPAPGNAVFNLIVHACSKTGDLDEAKEVLKLMESRGLKPDVYTYTVIISGYAKGGMMNEAQEILAEAKKKHKKLSPVTYHALIRGYCKIEEYDEALKLLKEMDRFGVQPNADEYNKLIQSFCLKALDWEKAEVLFEEMKQKGLHLNAISQGLIRAVKEMESEAKVTEDDNLLAEA</sequence>
<dbReference type="Pfam" id="PF01535">
    <property type="entry name" value="PPR"/>
    <property type="match status" value="2"/>
</dbReference>
<keyword evidence="2" id="KW-0677">Repeat</keyword>
<evidence type="ECO:0000313" key="4">
    <source>
        <dbReference type="EMBL" id="EFH58504.1"/>
    </source>
</evidence>
<dbReference type="Pfam" id="PF13041">
    <property type="entry name" value="PPR_2"/>
    <property type="match status" value="2"/>
</dbReference>
<gene>
    <name evidence="4" type="ORF">ARALYDRAFT_670998</name>
</gene>
<feature type="repeat" description="PPR" evidence="3">
    <location>
        <begin position="956"/>
        <end position="990"/>
    </location>
</feature>
<comment type="similarity">
    <text evidence="1">Belongs to the PPR family. P subfamily.</text>
</comment>
<dbReference type="Gramene" id="Al_scaffold_0003_195">
    <property type="protein sequence ID" value="Al_scaffold_0003_195"/>
    <property type="gene ID" value="Al_scaffold_0003_195"/>
</dbReference>
<keyword evidence="5" id="KW-1185">Reference proteome</keyword>
<evidence type="ECO:0000256" key="2">
    <source>
        <dbReference type="ARBA" id="ARBA00022737"/>
    </source>
</evidence>
<dbReference type="Pfam" id="PF03140">
    <property type="entry name" value="DUF247"/>
    <property type="match status" value="1"/>
</dbReference>
<feature type="repeat" description="PPR" evidence="3">
    <location>
        <begin position="745"/>
        <end position="779"/>
    </location>
</feature>
<dbReference type="eggNOG" id="KOG4197">
    <property type="taxonomic scope" value="Eukaryota"/>
</dbReference>
<dbReference type="EMBL" id="GL348715">
    <property type="protein sequence ID" value="EFH58504.1"/>
    <property type="molecule type" value="Genomic_DNA"/>
</dbReference>
<dbReference type="Gene3D" id="1.25.40.10">
    <property type="entry name" value="Tetratricopeptide repeat domain"/>
    <property type="match status" value="3"/>
</dbReference>
<evidence type="ECO:0000256" key="3">
    <source>
        <dbReference type="PROSITE-ProRule" id="PRU00708"/>
    </source>
</evidence>
<name>D7KZJ7_ARALL</name>
<dbReference type="AlphaFoldDB" id="D7KZJ7"/>
<dbReference type="InterPro" id="IPR002885">
    <property type="entry name" value="PPR_rpt"/>
</dbReference>
<proteinExistence type="inferred from homology"/>
<evidence type="ECO:0000256" key="1">
    <source>
        <dbReference type="ARBA" id="ARBA00007626"/>
    </source>
</evidence>
<reference evidence="5" key="1">
    <citation type="journal article" date="2011" name="Nat. Genet.">
        <title>The Arabidopsis lyrata genome sequence and the basis of rapid genome size change.</title>
        <authorList>
            <person name="Hu T.T."/>
            <person name="Pattyn P."/>
            <person name="Bakker E.G."/>
            <person name="Cao J."/>
            <person name="Cheng J.-F."/>
            <person name="Clark R.M."/>
            <person name="Fahlgren N."/>
            <person name="Fawcett J.A."/>
            <person name="Grimwood J."/>
            <person name="Gundlach H."/>
            <person name="Haberer G."/>
            <person name="Hollister J.D."/>
            <person name="Ossowski S."/>
            <person name="Ottilar R.P."/>
            <person name="Salamov A.A."/>
            <person name="Schneeberger K."/>
            <person name="Spannagl M."/>
            <person name="Wang X."/>
            <person name="Yang L."/>
            <person name="Nasrallah M.E."/>
            <person name="Bergelson J."/>
            <person name="Carrington J.C."/>
            <person name="Gaut B.S."/>
            <person name="Schmutz J."/>
            <person name="Mayer K.F.X."/>
            <person name="Van de Peer Y."/>
            <person name="Grigoriev I.V."/>
            <person name="Nordborg M."/>
            <person name="Weigel D."/>
            <person name="Guo Y.-L."/>
        </authorList>
    </citation>
    <scope>NUCLEOTIDE SEQUENCE [LARGE SCALE GENOMIC DNA]</scope>
    <source>
        <strain evidence="5">cv. MN47</strain>
    </source>
</reference>
<feature type="repeat" description="PPR" evidence="3">
    <location>
        <begin position="886"/>
        <end position="920"/>
    </location>
</feature>
<feature type="repeat" description="PPR" evidence="3">
    <location>
        <begin position="921"/>
        <end position="955"/>
    </location>
</feature>
<protein>
    <submittedName>
        <fullName evidence="4">Predicted protein</fullName>
    </submittedName>
</protein>
<dbReference type="InterPro" id="IPR011990">
    <property type="entry name" value="TPR-like_helical_dom_sf"/>
</dbReference>
<dbReference type="Proteomes" id="UP000008694">
    <property type="component" value="Unassembled WGS sequence"/>
</dbReference>
<dbReference type="STRING" id="81972.D7KZJ7"/>
<accession>D7KZJ7</accession>
<dbReference type="NCBIfam" id="TIGR00756">
    <property type="entry name" value="PPR"/>
    <property type="match status" value="3"/>
</dbReference>
<evidence type="ECO:0000313" key="5">
    <source>
        <dbReference type="Proteomes" id="UP000008694"/>
    </source>
</evidence>
<feature type="repeat" description="PPR" evidence="3">
    <location>
        <begin position="991"/>
        <end position="1025"/>
    </location>
</feature>
<organism evidence="5">
    <name type="scientific">Arabidopsis lyrata subsp. lyrata</name>
    <name type="common">Lyre-leaved rock-cress</name>
    <dbReference type="NCBI Taxonomy" id="81972"/>
    <lineage>
        <taxon>Eukaryota</taxon>
        <taxon>Viridiplantae</taxon>
        <taxon>Streptophyta</taxon>
        <taxon>Embryophyta</taxon>
        <taxon>Tracheophyta</taxon>
        <taxon>Spermatophyta</taxon>
        <taxon>Magnoliopsida</taxon>
        <taxon>eudicotyledons</taxon>
        <taxon>Gunneridae</taxon>
        <taxon>Pentapetalae</taxon>
        <taxon>rosids</taxon>
        <taxon>malvids</taxon>
        <taxon>Brassicales</taxon>
        <taxon>Brassicaceae</taxon>
        <taxon>Camelineae</taxon>
        <taxon>Arabidopsis</taxon>
    </lineage>
</organism>
<feature type="repeat" description="PPR" evidence="3">
    <location>
        <begin position="780"/>
        <end position="814"/>
    </location>
</feature>
<dbReference type="HOGENOM" id="CLU_284590_0_0_1"/>
<dbReference type="InterPro" id="IPR004158">
    <property type="entry name" value="DUF247_pln"/>
</dbReference>
<dbReference type="PROSITE" id="PS51375">
    <property type="entry name" value="PPR"/>
    <property type="match status" value="7"/>
</dbReference>
<dbReference type="PANTHER" id="PTHR47941">
    <property type="entry name" value="PENTATRICOPEPTIDE REPEAT-CONTAINING PROTEIN 3, MITOCHONDRIAL"/>
    <property type="match status" value="1"/>
</dbReference>